<dbReference type="Pfam" id="PF24626">
    <property type="entry name" value="SH3_Tf2-1"/>
    <property type="match status" value="1"/>
</dbReference>
<dbReference type="PANTHER" id="PTHR46148:SF44">
    <property type="entry name" value="GAG-POL POLYPROTEIN"/>
    <property type="match status" value="1"/>
</dbReference>
<dbReference type="Proteomes" id="UP000325315">
    <property type="component" value="Unassembled WGS sequence"/>
</dbReference>
<evidence type="ECO:0000259" key="1">
    <source>
        <dbReference type="Pfam" id="PF24626"/>
    </source>
</evidence>
<gene>
    <name evidence="2" type="ORF">EPI10_032084</name>
</gene>
<dbReference type="OrthoDB" id="996762at2759"/>
<dbReference type="PANTHER" id="PTHR46148">
    <property type="entry name" value="CHROMO DOMAIN-CONTAINING PROTEIN"/>
    <property type="match status" value="1"/>
</dbReference>
<proteinExistence type="predicted"/>
<sequence>MNYSLEKLSELYVSKMVRVHSILKDIVVFLNSKVTGKIFFRWLNLRIIIVTSRVLKWPRTKLCMVEIFLKVSPWKKVLHFGQKGKLSPHFIDPYEIIERIGSKIHNVFPVSILRLYRSDPSHVILLVDVELHLDMLYSEELVRILAWKSILLVKVLWCNHRTKEATWESEDSMGVGDLGIA</sequence>
<accession>A0A5B6X5N8</accession>
<name>A0A5B6X5N8_9ROSI</name>
<feature type="domain" description="Tf2-1-like SH3-like" evidence="1">
    <location>
        <begin position="67"/>
        <end position="102"/>
    </location>
</feature>
<protein>
    <submittedName>
        <fullName evidence="2">Chromo domain-containing protein</fullName>
    </submittedName>
</protein>
<organism evidence="2 3">
    <name type="scientific">Gossypium australe</name>
    <dbReference type="NCBI Taxonomy" id="47621"/>
    <lineage>
        <taxon>Eukaryota</taxon>
        <taxon>Viridiplantae</taxon>
        <taxon>Streptophyta</taxon>
        <taxon>Embryophyta</taxon>
        <taxon>Tracheophyta</taxon>
        <taxon>Spermatophyta</taxon>
        <taxon>Magnoliopsida</taxon>
        <taxon>eudicotyledons</taxon>
        <taxon>Gunneridae</taxon>
        <taxon>Pentapetalae</taxon>
        <taxon>rosids</taxon>
        <taxon>malvids</taxon>
        <taxon>Malvales</taxon>
        <taxon>Malvaceae</taxon>
        <taxon>Malvoideae</taxon>
        <taxon>Gossypium</taxon>
    </lineage>
</organism>
<dbReference type="EMBL" id="SMMG02000001">
    <property type="protein sequence ID" value="KAA3488315.1"/>
    <property type="molecule type" value="Genomic_DNA"/>
</dbReference>
<dbReference type="InterPro" id="IPR056924">
    <property type="entry name" value="SH3_Tf2-1"/>
</dbReference>
<dbReference type="AlphaFoldDB" id="A0A5B6X5N8"/>
<comment type="caution">
    <text evidence="2">The sequence shown here is derived from an EMBL/GenBank/DDBJ whole genome shotgun (WGS) entry which is preliminary data.</text>
</comment>
<reference evidence="3" key="1">
    <citation type="journal article" date="2019" name="Plant Biotechnol. J.">
        <title>Genome sequencing of the Australian wild diploid species Gossypium australe highlights disease resistance and delayed gland morphogenesis.</title>
        <authorList>
            <person name="Cai Y."/>
            <person name="Cai X."/>
            <person name="Wang Q."/>
            <person name="Wang P."/>
            <person name="Zhang Y."/>
            <person name="Cai C."/>
            <person name="Xu Y."/>
            <person name="Wang K."/>
            <person name="Zhou Z."/>
            <person name="Wang C."/>
            <person name="Geng S."/>
            <person name="Li B."/>
            <person name="Dong Q."/>
            <person name="Hou Y."/>
            <person name="Wang H."/>
            <person name="Ai P."/>
            <person name="Liu Z."/>
            <person name="Yi F."/>
            <person name="Sun M."/>
            <person name="An G."/>
            <person name="Cheng J."/>
            <person name="Zhang Y."/>
            <person name="Shi Q."/>
            <person name="Xie Y."/>
            <person name="Shi X."/>
            <person name="Chang Y."/>
            <person name="Huang F."/>
            <person name="Chen Y."/>
            <person name="Hong S."/>
            <person name="Mi L."/>
            <person name="Sun Q."/>
            <person name="Zhang L."/>
            <person name="Zhou B."/>
            <person name="Peng R."/>
            <person name="Zhang X."/>
            <person name="Liu F."/>
        </authorList>
    </citation>
    <scope>NUCLEOTIDE SEQUENCE [LARGE SCALE GENOMIC DNA]</scope>
    <source>
        <strain evidence="3">cv. PA1801</strain>
    </source>
</reference>
<evidence type="ECO:0000313" key="3">
    <source>
        <dbReference type="Proteomes" id="UP000325315"/>
    </source>
</evidence>
<keyword evidence="3" id="KW-1185">Reference proteome</keyword>
<evidence type="ECO:0000313" key="2">
    <source>
        <dbReference type="EMBL" id="KAA3488315.1"/>
    </source>
</evidence>